<keyword evidence="1" id="KW-0472">Membrane</keyword>
<proteinExistence type="predicted"/>
<sequence>MLYKVSIALIVILLGFAFFKYTGLVALHNRVSFKSTDIFKMDLPKTIEHL</sequence>
<dbReference type="RefSeq" id="WP_176758985.1">
    <property type="nucleotide sequence ID" value="NZ_FMUS01000014.1"/>
</dbReference>
<keyword evidence="1" id="KW-1133">Transmembrane helix</keyword>
<keyword evidence="3" id="KW-1185">Reference proteome</keyword>
<dbReference type="Proteomes" id="UP000198636">
    <property type="component" value="Unassembled WGS sequence"/>
</dbReference>
<name>A0A1G5IBS0_9FIRM</name>
<evidence type="ECO:0000313" key="2">
    <source>
        <dbReference type="EMBL" id="SCY73575.1"/>
    </source>
</evidence>
<reference evidence="2 3" key="1">
    <citation type="submission" date="2016-10" db="EMBL/GenBank/DDBJ databases">
        <authorList>
            <person name="de Groot N.N."/>
        </authorList>
    </citation>
    <scope>NUCLEOTIDE SEQUENCE [LARGE SCALE GENOMIC DNA]</scope>
    <source>
        <strain evidence="2 3">DSM 18978</strain>
    </source>
</reference>
<feature type="transmembrane region" description="Helical" evidence="1">
    <location>
        <begin position="6"/>
        <end position="27"/>
    </location>
</feature>
<evidence type="ECO:0000313" key="3">
    <source>
        <dbReference type="Proteomes" id="UP000198636"/>
    </source>
</evidence>
<evidence type="ECO:0000256" key="1">
    <source>
        <dbReference type="SAM" id="Phobius"/>
    </source>
</evidence>
<accession>A0A1G5IBS0</accession>
<dbReference type="AlphaFoldDB" id="A0A1G5IBS0"/>
<keyword evidence="1" id="KW-0812">Transmembrane</keyword>
<protein>
    <submittedName>
        <fullName evidence="2">Uncharacterized protein</fullName>
    </submittedName>
</protein>
<gene>
    <name evidence="2" type="ORF">SAMN03080606_02334</name>
</gene>
<organism evidence="2 3">
    <name type="scientific">Alkaliphilus peptidifermentans DSM 18978</name>
    <dbReference type="NCBI Taxonomy" id="1120976"/>
    <lineage>
        <taxon>Bacteria</taxon>
        <taxon>Bacillati</taxon>
        <taxon>Bacillota</taxon>
        <taxon>Clostridia</taxon>
        <taxon>Peptostreptococcales</taxon>
        <taxon>Natronincolaceae</taxon>
        <taxon>Alkaliphilus</taxon>
    </lineage>
</organism>
<dbReference type="EMBL" id="FMUS01000014">
    <property type="protein sequence ID" value="SCY73575.1"/>
    <property type="molecule type" value="Genomic_DNA"/>
</dbReference>